<protein>
    <submittedName>
        <fullName evidence="2">Pimeloyl-ACP methyl ester carboxylesterase</fullName>
    </submittedName>
</protein>
<dbReference type="GO" id="GO:0003824">
    <property type="term" value="F:catalytic activity"/>
    <property type="evidence" value="ECO:0007669"/>
    <property type="project" value="UniProtKB-ARBA"/>
</dbReference>
<organism evidence="2 3">
    <name type="scientific">Nocardia mexicana</name>
    <dbReference type="NCBI Taxonomy" id="279262"/>
    <lineage>
        <taxon>Bacteria</taxon>
        <taxon>Bacillati</taxon>
        <taxon>Actinomycetota</taxon>
        <taxon>Actinomycetes</taxon>
        <taxon>Mycobacteriales</taxon>
        <taxon>Nocardiaceae</taxon>
        <taxon>Nocardia</taxon>
    </lineage>
</organism>
<dbReference type="Proteomes" id="UP000255355">
    <property type="component" value="Unassembled WGS sequence"/>
</dbReference>
<dbReference type="InterPro" id="IPR000073">
    <property type="entry name" value="AB_hydrolase_1"/>
</dbReference>
<dbReference type="SUPFAM" id="SSF53474">
    <property type="entry name" value="alpha/beta-Hydrolases"/>
    <property type="match status" value="1"/>
</dbReference>
<dbReference type="PANTHER" id="PTHR43798">
    <property type="entry name" value="MONOACYLGLYCEROL LIPASE"/>
    <property type="match status" value="1"/>
</dbReference>
<dbReference type="AlphaFoldDB" id="A0A370GYU6"/>
<comment type="caution">
    <text evidence="2">The sequence shown here is derived from an EMBL/GenBank/DDBJ whole genome shotgun (WGS) entry which is preliminary data.</text>
</comment>
<dbReference type="STRING" id="1210089.GCA_001613165_04417"/>
<evidence type="ECO:0000313" key="3">
    <source>
        <dbReference type="Proteomes" id="UP000255355"/>
    </source>
</evidence>
<dbReference type="InterPro" id="IPR050266">
    <property type="entry name" value="AB_hydrolase_sf"/>
</dbReference>
<gene>
    <name evidence="2" type="ORF">DFR68_108299</name>
</gene>
<dbReference type="RefSeq" id="WP_084519890.1">
    <property type="nucleotide sequence ID" value="NZ_QQAZ01000008.1"/>
</dbReference>
<dbReference type="EMBL" id="QQAZ01000008">
    <property type="protein sequence ID" value="RDI48466.1"/>
    <property type="molecule type" value="Genomic_DNA"/>
</dbReference>
<sequence length="263" mass="28685">MTYVQLGPVNTWYEEQGDGESLVLLHGGLTDSRTFGPVVPLFAKHFRTFAVDRRGHGRTADVPGPLSYDVMAEDTIAFLEQVAGGPADLVGYSDGANVALLVARQRPDLVRRLVSISGNYHHDGVIPGSLDGFAEDGDSWAAKNHAEVSPDPAENFPAFLERYNAMIRTQPTLTEQQLGDIGARTLVMAGDDDLITLEHTVSLYRGIAESELSIVPGTSHLLAFEKPQLVFEQIIDFLTVEPVQTRLPIRRPLPIGDEAQLAD</sequence>
<dbReference type="InterPro" id="IPR029058">
    <property type="entry name" value="AB_hydrolase_fold"/>
</dbReference>
<feature type="domain" description="AB hydrolase-1" evidence="1">
    <location>
        <begin position="22"/>
        <end position="232"/>
    </location>
</feature>
<evidence type="ECO:0000313" key="2">
    <source>
        <dbReference type="EMBL" id="RDI48466.1"/>
    </source>
</evidence>
<dbReference type="Gene3D" id="3.40.50.1820">
    <property type="entry name" value="alpha/beta hydrolase"/>
    <property type="match status" value="1"/>
</dbReference>
<proteinExistence type="predicted"/>
<keyword evidence="3" id="KW-1185">Reference proteome</keyword>
<accession>A0A370GYU6</accession>
<name>A0A370GYU6_9NOCA</name>
<dbReference type="OrthoDB" id="495620at2"/>
<dbReference type="Pfam" id="PF12697">
    <property type="entry name" value="Abhydrolase_6"/>
    <property type="match status" value="1"/>
</dbReference>
<reference evidence="2 3" key="1">
    <citation type="submission" date="2018-07" db="EMBL/GenBank/DDBJ databases">
        <title>Genomic Encyclopedia of Type Strains, Phase IV (KMG-IV): sequencing the most valuable type-strain genomes for metagenomic binning, comparative biology and taxonomic classification.</title>
        <authorList>
            <person name="Goeker M."/>
        </authorList>
    </citation>
    <scope>NUCLEOTIDE SEQUENCE [LARGE SCALE GENOMIC DNA]</scope>
    <source>
        <strain evidence="2 3">DSM 44952</strain>
    </source>
</reference>
<evidence type="ECO:0000259" key="1">
    <source>
        <dbReference type="Pfam" id="PF12697"/>
    </source>
</evidence>